<proteinExistence type="predicted"/>
<protein>
    <submittedName>
        <fullName evidence="1">Uncharacterized protein</fullName>
    </submittedName>
</protein>
<name>A0ABY5NHY4_9MICO</name>
<dbReference type="EMBL" id="CP091139">
    <property type="protein sequence ID" value="UUT34758.1"/>
    <property type="molecule type" value="Genomic_DNA"/>
</dbReference>
<organism evidence="1 2">
    <name type="scientific">Microbacterium elymi</name>
    <dbReference type="NCBI Taxonomy" id="2909587"/>
    <lineage>
        <taxon>Bacteria</taxon>
        <taxon>Bacillati</taxon>
        <taxon>Actinomycetota</taxon>
        <taxon>Actinomycetes</taxon>
        <taxon>Micrococcales</taxon>
        <taxon>Microbacteriaceae</taxon>
        <taxon>Microbacterium</taxon>
    </lineage>
</organism>
<sequence>MEELDLGQRAAVDLLQDLAGGRALQLKPIELACAGHDDRALVPTELDVPAASLGVELHPAQCRRPAHDAHQVLAEAEQDGVSDHVAVRTHRYQLLRLHRAESAERVRAQVREQPEHVRSLHDEVGHVLRQVHQCRARAPRFLLVAPVGELGGHREYERSASSARAGLEGSAGCLDRVFESGHVIPSGFARVGAGGH</sequence>
<evidence type="ECO:0000313" key="2">
    <source>
        <dbReference type="Proteomes" id="UP001054811"/>
    </source>
</evidence>
<reference evidence="1" key="1">
    <citation type="submission" date="2022-01" db="EMBL/GenBank/DDBJ databases">
        <title>Microbacterium eymi and Microbacterium rhizovicinus sp. nov., isolated from the rhizospheric soil of Elymus tsukushiensis, a plant native to the Dokdo Islands, Republic of Korea.</title>
        <authorList>
            <person name="Hwang Y.J."/>
        </authorList>
    </citation>
    <scope>NUCLEOTIDE SEQUENCE</scope>
    <source>
        <strain evidence="1">KUDC0405</strain>
    </source>
</reference>
<accession>A0ABY5NHY4</accession>
<evidence type="ECO:0000313" key="1">
    <source>
        <dbReference type="EMBL" id="UUT34758.1"/>
    </source>
</evidence>
<gene>
    <name evidence="1" type="ORF">L2X98_30360</name>
</gene>
<keyword evidence="2" id="KW-1185">Reference proteome</keyword>
<dbReference type="Proteomes" id="UP001054811">
    <property type="component" value="Chromosome"/>
</dbReference>